<dbReference type="Gene3D" id="3.40.50.720">
    <property type="entry name" value="NAD(P)-binding Rossmann-like Domain"/>
    <property type="match status" value="1"/>
</dbReference>
<dbReference type="AlphaFoldDB" id="A0A8H7IV23"/>
<evidence type="ECO:0000259" key="4">
    <source>
        <dbReference type="Pfam" id="PF13460"/>
    </source>
</evidence>
<organism evidence="5 6">
    <name type="scientific">Ascochyta lentis</name>
    <dbReference type="NCBI Taxonomy" id="205686"/>
    <lineage>
        <taxon>Eukaryota</taxon>
        <taxon>Fungi</taxon>
        <taxon>Dikarya</taxon>
        <taxon>Ascomycota</taxon>
        <taxon>Pezizomycotina</taxon>
        <taxon>Dothideomycetes</taxon>
        <taxon>Pleosporomycetidae</taxon>
        <taxon>Pleosporales</taxon>
        <taxon>Pleosporineae</taxon>
        <taxon>Didymellaceae</taxon>
        <taxon>Ascochyta</taxon>
    </lineage>
</organism>
<evidence type="ECO:0000256" key="1">
    <source>
        <dbReference type="ARBA" id="ARBA00005725"/>
    </source>
</evidence>
<reference evidence="5" key="2">
    <citation type="submission" date="2020-09" db="EMBL/GenBank/DDBJ databases">
        <title>Reference genome assembly for Australian Ascochyta lentis isolate Al4.</title>
        <authorList>
            <person name="Lee R.C."/>
            <person name="Farfan-Caceres L.M."/>
            <person name="Debler J.W."/>
            <person name="Williams A.H."/>
            <person name="Henares B.M."/>
        </authorList>
    </citation>
    <scope>NUCLEOTIDE SEQUENCE</scope>
    <source>
        <strain evidence="5">Al4</strain>
    </source>
</reference>
<evidence type="ECO:0000256" key="3">
    <source>
        <dbReference type="ARBA" id="ARBA00023002"/>
    </source>
</evidence>
<name>A0A8H7IV23_9PLEO</name>
<keyword evidence="3" id="KW-0560">Oxidoreductase</keyword>
<keyword evidence="2" id="KW-0521">NADP</keyword>
<dbReference type="Proteomes" id="UP000651452">
    <property type="component" value="Unassembled WGS sequence"/>
</dbReference>
<dbReference type="InterPro" id="IPR036291">
    <property type="entry name" value="NAD(P)-bd_dom_sf"/>
</dbReference>
<keyword evidence="6" id="KW-1185">Reference proteome</keyword>
<dbReference type="InterPro" id="IPR016040">
    <property type="entry name" value="NAD(P)-bd_dom"/>
</dbReference>
<dbReference type="OrthoDB" id="419598at2759"/>
<dbReference type="Pfam" id="PF13460">
    <property type="entry name" value="NAD_binding_10"/>
    <property type="match status" value="1"/>
</dbReference>
<feature type="domain" description="NAD(P)-binding" evidence="4">
    <location>
        <begin position="12"/>
        <end position="108"/>
    </location>
</feature>
<sequence length="322" mass="36239">MNASIKNIAIVGGTGTIGTYIMQALLARNRFTITAISRHDSRAEFPSDIQVMRVDYDNEKSIVDALQGQDTLIITTSVFAPKDTSAKLIRAAAAAGVSWVLPNELGMYNTDEAANDTIGPTKKDDRELIESLGVSSWIGISCGFWYEHSLSNGELYGIDIEKREVTFFDNGMQRLNTSTWSQVGRAVAALLSLPVDLDDQPSDVTLSAYRNHMVYVSSFTVNQREIFESVKRVTSTTDEQWKIDREPAKERFEEARERMRGGDRRAFARVLYTRYFFDDAGLFEKLHGLDSEKLELPKEDLDEATKRAMQLAQNGYWAKYGL</sequence>
<dbReference type="PANTHER" id="PTHR47706:SF7">
    <property type="entry name" value="CIPA-LIKE, PUTATIVE (AFU_ORTHOLOGUE AFUA_1G01630)-RELATED"/>
    <property type="match status" value="1"/>
</dbReference>
<dbReference type="GO" id="GO:0016491">
    <property type="term" value="F:oxidoreductase activity"/>
    <property type="evidence" value="ECO:0007669"/>
    <property type="project" value="UniProtKB-KW"/>
</dbReference>
<dbReference type="InterPro" id="IPR051609">
    <property type="entry name" value="NmrA/Isoflavone_reductase-like"/>
</dbReference>
<dbReference type="SUPFAM" id="SSF51735">
    <property type="entry name" value="NAD(P)-binding Rossmann-fold domains"/>
    <property type="match status" value="1"/>
</dbReference>
<gene>
    <name evidence="5" type="ORF">EKO04_010610</name>
</gene>
<comment type="similarity">
    <text evidence="1">Belongs to the NmrA-type oxidoreductase family. Isoflavone reductase subfamily.</text>
</comment>
<evidence type="ECO:0000313" key="5">
    <source>
        <dbReference type="EMBL" id="KAF9691322.1"/>
    </source>
</evidence>
<comment type="caution">
    <text evidence="5">The sequence shown here is derived from an EMBL/GenBank/DDBJ whole genome shotgun (WGS) entry which is preliminary data.</text>
</comment>
<evidence type="ECO:0000313" key="6">
    <source>
        <dbReference type="Proteomes" id="UP000651452"/>
    </source>
</evidence>
<reference evidence="5" key="1">
    <citation type="submission" date="2018-12" db="EMBL/GenBank/DDBJ databases">
        <authorList>
            <person name="Syme R.A."/>
            <person name="Farfan-Caceres L."/>
            <person name="Lichtenzveig J."/>
        </authorList>
    </citation>
    <scope>NUCLEOTIDE SEQUENCE</scope>
    <source>
        <strain evidence="5">Al4</strain>
    </source>
</reference>
<accession>A0A8H7IV23</accession>
<evidence type="ECO:0000256" key="2">
    <source>
        <dbReference type="ARBA" id="ARBA00022857"/>
    </source>
</evidence>
<dbReference type="PANTHER" id="PTHR47706">
    <property type="entry name" value="NMRA-LIKE FAMILY PROTEIN"/>
    <property type="match status" value="1"/>
</dbReference>
<protein>
    <recommendedName>
        <fullName evidence="4">NAD(P)-binding domain-containing protein</fullName>
    </recommendedName>
</protein>
<proteinExistence type="inferred from homology"/>
<dbReference type="EMBL" id="RZGK01000021">
    <property type="protein sequence ID" value="KAF9691322.1"/>
    <property type="molecule type" value="Genomic_DNA"/>
</dbReference>